<sequence length="298" mass="33353">MSYRSYNNNSGGNEGGIGGAPGNGHGRPPAYSTPAYTSAYESTSNPFRQGAQQEEDEEFDEIRTKVMQTKQDSLASTRKTLGILADTEDKAARTMEQLGQQGAQLNRAELNMDIIENQASQATASSSKLRTLNKSIFHIHIGNPFTRKKRREEELERKKMQLDHEQKLREELNKKDYQSRKRVEDSNKILAKSNLHGPGSGTDGGRGDLIDRNRQQQLSQAERSRYMLKGVDEDPAIESEINDNLTMIGQSVNRLKHVAMNMNEELEQQNQAVTHITKQSGNAQAQIGIAQFHLGKIK</sequence>
<reference evidence="1" key="1">
    <citation type="submission" date="2022-06" db="EMBL/GenBank/DDBJ databases">
        <title>Phylogenomic reconstructions and comparative analyses of Kickxellomycotina fungi.</title>
        <authorList>
            <person name="Reynolds N.K."/>
            <person name="Stajich J.E."/>
            <person name="Barry K."/>
            <person name="Grigoriev I.V."/>
            <person name="Crous P."/>
            <person name="Smith M.E."/>
        </authorList>
    </citation>
    <scope>NUCLEOTIDE SEQUENCE</scope>
    <source>
        <strain evidence="1">RSA 2271</strain>
    </source>
</reference>
<name>A0ACC1HUW7_9FUNG</name>
<evidence type="ECO:0000313" key="1">
    <source>
        <dbReference type="EMBL" id="KAJ1680369.1"/>
    </source>
</evidence>
<proteinExistence type="predicted"/>
<dbReference type="Proteomes" id="UP001145114">
    <property type="component" value="Unassembled WGS sequence"/>
</dbReference>
<keyword evidence="2" id="KW-1185">Reference proteome</keyword>
<organism evidence="1 2">
    <name type="scientific">Spiromyces aspiralis</name>
    <dbReference type="NCBI Taxonomy" id="68401"/>
    <lineage>
        <taxon>Eukaryota</taxon>
        <taxon>Fungi</taxon>
        <taxon>Fungi incertae sedis</taxon>
        <taxon>Zoopagomycota</taxon>
        <taxon>Kickxellomycotina</taxon>
        <taxon>Kickxellomycetes</taxon>
        <taxon>Kickxellales</taxon>
        <taxon>Kickxellaceae</taxon>
        <taxon>Spiromyces</taxon>
    </lineage>
</organism>
<evidence type="ECO:0000313" key="2">
    <source>
        <dbReference type="Proteomes" id="UP001145114"/>
    </source>
</evidence>
<accession>A0ACC1HUW7</accession>
<gene>
    <name evidence="1" type="primary">SEC9</name>
    <name evidence="1" type="ORF">EV182_000151</name>
</gene>
<protein>
    <submittedName>
        <fullName evidence="1">Protein transport protein S9 plasma membrane t-SNARE</fullName>
    </submittedName>
</protein>
<dbReference type="EMBL" id="JAMZIH010000004">
    <property type="protein sequence ID" value="KAJ1680369.1"/>
    <property type="molecule type" value="Genomic_DNA"/>
</dbReference>
<comment type="caution">
    <text evidence="1">The sequence shown here is derived from an EMBL/GenBank/DDBJ whole genome shotgun (WGS) entry which is preliminary data.</text>
</comment>